<keyword evidence="2" id="KW-1133">Transmembrane helix</keyword>
<feature type="transmembrane region" description="Helical" evidence="2">
    <location>
        <begin position="157"/>
        <end position="180"/>
    </location>
</feature>
<dbReference type="AlphaFoldDB" id="A0A166J5U8"/>
<gene>
    <name evidence="3" type="ORF">SISSUDRAFT_13954</name>
</gene>
<organism evidence="3 4">
    <name type="scientific">Sistotremastrum suecicum HHB10207 ss-3</name>
    <dbReference type="NCBI Taxonomy" id="1314776"/>
    <lineage>
        <taxon>Eukaryota</taxon>
        <taxon>Fungi</taxon>
        <taxon>Dikarya</taxon>
        <taxon>Basidiomycota</taxon>
        <taxon>Agaricomycotina</taxon>
        <taxon>Agaricomycetes</taxon>
        <taxon>Sistotremastrales</taxon>
        <taxon>Sistotremastraceae</taxon>
        <taxon>Sistotremastrum</taxon>
    </lineage>
</organism>
<protein>
    <submittedName>
        <fullName evidence="3">Uncharacterized protein</fullName>
    </submittedName>
</protein>
<feature type="transmembrane region" description="Helical" evidence="2">
    <location>
        <begin position="234"/>
        <end position="257"/>
    </location>
</feature>
<evidence type="ECO:0000256" key="2">
    <source>
        <dbReference type="SAM" id="Phobius"/>
    </source>
</evidence>
<accession>A0A166J5U8</accession>
<proteinExistence type="predicted"/>
<dbReference type="Proteomes" id="UP000076798">
    <property type="component" value="Unassembled WGS sequence"/>
</dbReference>
<keyword evidence="2" id="KW-0812">Transmembrane</keyword>
<reference evidence="3 4" key="1">
    <citation type="journal article" date="2016" name="Mol. Biol. Evol.">
        <title>Comparative Genomics of Early-Diverging Mushroom-Forming Fungi Provides Insights into the Origins of Lignocellulose Decay Capabilities.</title>
        <authorList>
            <person name="Nagy L.G."/>
            <person name="Riley R."/>
            <person name="Tritt A."/>
            <person name="Adam C."/>
            <person name="Daum C."/>
            <person name="Floudas D."/>
            <person name="Sun H."/>
            <person name="Yadav J.S."/>
            <person name="Pangilinan J."/>
            <person name="Larsson K.H."/>
            <person name="Matsuura K."/>
            <person name="Barry K."/>
            <person name="Labutti K."/>
            <person name="Kuo R."/>
            <person name="Ohm R.A."/>
            <person name="Bhattacharya S.S."/>
            <person name="Shirouzu T."/>
            <person name="Yoshinaga Y."/>
            <person name="Martin F.M."/>
            <person name="Grigoriev I.V."/>
            <person name="Hibbett D.S."/>
        </authorList>
    </citation>
    <scope>NUCLEOTIDE SEQUENCE [LARGE SCALE GENOMIC DNA]</scope>
    <source>
        <strain evidence="3 4">HHB10207 ss-3</strain>
    </source>
</reference>
<evidence type="ECO:0000313" key="4">
    <source>
        <dbReference type="Proteomes" id="UP000076798"/>
    </source>
</evidence>
<feature type="transmembrane region" description="Helical" evidence="2">
    <location>
        <begin position="192"/>
        <end position="214"/>
    </location>
</feature>
<feature type="transmembrane region" description="Helical" evidence="2">
    <location>
        <begin position="426"/>
        <end position="445"/>
    </location>
</feature>
<feature type="transmembrane region" description="Helical" evidence="2">
    <location>
        <begin position="128"/>
        <end position="151"/>
    </location>
</feature>
<feature type="region of interest" description="Disordered" evidence="1">
    <location>
        <begin position="461"/>
        <end position="497"/>
    </location>
</feature>
<keyword evidence="2" id="KW-0472">Membrane</keyword>
<dbReference type="OrthoDB" id="3267487at2759"/>
<evidence type="ECO:0000313" key="3">
    <source>
        <dbReference type="EMBL" id="KZT44399.1"/>
    </source>
</evidence>
<sequence length="568" mass="62159">MSGHSPSPVPTRDIGTSTVFVTATSTSLVFISADLPTPTTTTTLPVVATLSTVIEISRFPARTPIPGLPTYYPLADGSLITPIYNQNVISDQIHLVGMGALLMLFCRNIITSVSYLRRSNVKRRRLFYLLIASQLCGPICLATLLTSYFYAVHVNCQIIYIIATSCLEISYTFLITGILGIKAYQCLNRPRIVLFVVSAIHLCSLALFISDIPNMNSYHNLSGSCAVRGPLPRAAVAGLLIFAEAIFIWLSFVYAVWRASNYPEAQGRLSVQLSIDRALSVVSSQRGTIADGPPRRGWWDYVPDRSNPTSVGNAPRSPARPARGMITRFIMRLFGDGDIVDSPSFGRKPSLHTELPISASAMNPPYASSRWSTMSLVWPNMQKLKALMKDELGYTSVIAFACVLASAFILTGIVHNKFLGGPSIWIGANWGVISVMVLHSFSRVVKRHEREKLLQRAATWNLTTPPDGPNPTTYRREPPRPTGHRNIPPSSSISTTDLEKMSDNFSSAEDNPFEDFEPAQPTDVRVSSWASDSMSFKSTYSSDALIERGGITHGLVGAVPAKKKPPGM</sequence>
<feature type="transmembrane region" description="Helical" evidence="2">
    <location>
        <begin position="93"/>
        <end position="116"/>
    </location>
</feature>
<dbReference type="EMBL" id="KV428004">
    <property type="protein sequence ID" value="KZT44399.1"/>
    <property type="molecule type" value="Genomic_DNA"/>
</dbReference>
<evidence type="ECO:0000256" key="1">
    <source>
        <dbReference type="SAM" id="MobiDB-lite"/>
    </source>
</evidence>
<name>A0A166J5U8_9AGAM</name>
<feature type="transmembrane region" description="Helical" evidence="2">
    <location>
        <begin position="392"/>
        <end position="414"/>
    </location>
</feature>
<keyword evidence="4" id="KW-1185">Reference proteome</keyword>